<evidence type="ECO:0000256" key="1">
    <source>
        <dbReference type="SAM" id="MobiDB-lite"/>
    </source>
</evidence>
<reference evidence="2" key="2">
    <citation type="submission" date="2015-06" db="UniProtKB">
        <authorList>
            <consortium name="EnsemblPlants"/>
        </authorList>
    </citation>
    <scope>IDENTIFICATION</scope>
    <source>
        <strain evidence="2">DM1-3 516 R44</strain>
    </source>
</reference>
<evidence type="ECO:0000313" key="2">
    <source>
        <dbReference type="EnsemblPlants" id="PGSC0003DMT400090315"/>
    </source>
</evidence>
<keyword evidence="3" id="KW-1185">Reference proteome</keyword>
<dbReference type="AlphaFoldDB" id="M1DK46"/>
<organism evidence="2 3">
    <name type="scientific">Solanum tuberosum</name>
    <name type="common">Potato</name>
    <dbReference type="NCBI Taxonomy" id="4113"/>
    <lineage>
        <taxon>Eukaryota</taxon>
        <taxon>Viridiplantae</taxon>
        <taxon>Streptophyta</taxon>
        <taxon>Embryophyta</taxon>
        <taxon>Tracheophyta</taxon>
        <taxon>Spermatophyta</taxon>
        <taxon>Magnoliopsida</taxon>
        <taxon>eudicotyledons</taxon>
        <taxon>Gunneridae</taxon>
        <taxon>Pentapetalae</taxon>
        <taxon>asterids</taxon>
        <taxon>lamiids</taxon>
        <taxon>Solanales</taxon>
        <taxon>Solanaceae</taxon>
        <taxon>Solanoideae</taxon>
        <taxon>Solaneae</taxon>
        <taxon>Solanum</taxon>
    </lineage>
</organism>
<reference evidence="3" key="1">
    <citation type="journal article" date="2011" name="Nature">
        <title>Genome sequence and analysis of the tuber crop potato.</title>
        <authorList>
            <consortium name="The Potato Genome Sequencing Consortium"/>
        </authorList>
    </citation>
    <scope>NUCLEOTIDE SEQUENCE [LARGE SCALE GENOMIC DNA]</scope>
    <source>
        <strain evidence="3">cv. DM1-3 516 R44</strain>
    </source>
</reference>
<dbReference type="PaxDb" id="4113-PGSC0003DMT400090315"/>
<feature type="compositionally biased region" description="Basic residues" evidence="1">
    <location>
        <begin position="30"/>
        <end position="44"/>
    </location>
</feature>
<dbReference type="EnsemblPlants" id="PGSC0003DMT400090315">
    <property type="protein sequence ID" value="PGSC0003DMT400090315"/>
    <property type="gene ID" value="PGSC0003DMG400039886"/>
</dbReference>
<protein>
    <submittedName>
        <fullName evidence="2">Uncharacterized protein</fullName>
    </submittedName>
</protein>
<feature type="region of interest" description="Disordered" evidence="1">
    <location>
        <begin position="23"/>
        <end position="102"/>
    </location>
</feature>
<dbReference type="HOGENOM" id="CLU_2282420_0_0_1"/>
<sequence>MLYHLKKTDLDFLAETCEPRRGSRAMIRTTVRHPQRGSHPPRRGGRQDPSWAMDPHTTRVKARGSETDPSRLRHQITEPTMGRGLDDEPWMGSSSLASRPPP</sequence>
<dbReference type="InParanoid" id="M1DK46"/>
<evidence type="ECO:0000313" key="3">
    <source>
        <dbReference type="Proteomes" id="UP000011115"/>
    </source>
</evidence>
<dbReference type="Gramene" id="PGSC0003DMT400090315">
    <property type="protein sequence ID" value="PGSC0003DMT400090315"/>
    <property type="gene ID" value="PGSC0003DMG400039886"/>
</dbReference>
<accession>M1DK46</accession>
<proteinExistence type="predicted"/>
<name>M1DK46_SOLTU</name>
<dbReference type="Proteomes" id="UP000011115">
    <property type="component" value="Unassembled WGS sequence"/>
</dbReference>
<feature type="compositionally biased region" description="Polar residues" evidence="1">
    <location>
        <begin position="92"/>
        <end position="102"/>
    </location>
</feature>